<dbReference type="Pfam" id="PF08007">
    <property type="entry name" value="JmjC_2"/>
    <property type="match status" value="1"/>
</dbReference>
<protein>
    <recommendedName>
        <fullName evidence="3">Bifunctional lysine-specific demethylase and histidyl-hydroxylase</fullName>
        <ecNumber evidence="3">1.14.11.-</ecNumber>
    </recommendedName>
</protein>
<comment type="subcellular location">
    <subcellularLocation>
        <location evidence="3">Nucleus</location>
    </subcellularLocation>
</comment>
<comment type="similarity">
    <text evidence="3">Belongs to the ROX family.</text>
</comment>
<dbReference type="AlphaFoldDB" id="C5KSU0"/>
<comment type="cofactor">
    <cofactor evidence="3">
        <name>Fe(2+)</name>
        <dbReference type="ChEBI" id="CHEBI:29033"/>
    </cofactor>
    <text evidence="3">Binds 1 Fe(2+) ion per subunit.</text>
</comment>
<proteinExistence type="inferred from homology"/>
<keyword evidence="3" id="KW-0223">Dioxygenase</keyword>
<dbReference type="EMBL" id="GG676168">
    <property type="protein sequence ID" value="EER12290.1"/>
    <property type="molecule type" value="Genomic_DNA"/>
</dbReference>
<reference evidence="5 6" key="1">
    <citation type="submission" date="2008-07" db="EMBL/GenBank/DDBJ databases">
        <authorList>
            <person name="El-Sayed N."/>
            <person name="Caler E."/>
            <person name="Inman J."/>
            <person name="Amedeo P."/>
            <person name="Hass B."/>
            <person name="Wortman J."/>
        </authorList>
    </citation>
    <scope>NUCLEOTIDE SEQUENCE [LARGE SCALE GENOMIC DNA]</scope>
    <source>
        <strain evidence="6">ATCC 50983 / TXsc</strain>
    </source>
</reference>
<dbReference type="InParanoid" id="C5KSU0"/>
<dbReference type="Proteomes" id="UP000007800">
    <property type="component" value="Unassembled WGS sequence"/>
</dbReference>
<dbReference type="PANTHER" id="PTHR13096">
    <property type="entry name" value="MINA53 MYC INDUCED NUCLEAR ANTIGEN"/>
    <property type="match status" value="1"/>
</dbReference>
<dbReference type="GO" id="GO:0032453">
    <property type="term" value="F:histone H3K4 demethylase activity"/>
    <property type="evidence" value="ECO:0007669"/>
    <property type="project" value="TreeGrafter"/>
</dbReference>
<keyword evidence="3" id="KW-0805">Transcription regulation</keyword>
<dbReference type="GO" id="GO:0005730">
    <property type="term" value="C:nucleolus"/>
    <property type="evidence" value="ECO:0007669"/>
    <property type="project" value="TreeGrafter"/>
</dbReference>
<dbReference type="InterPro" id="IPR003347">
    <property type="entry name" value="JmjC_dom"/>
</dbReference>
<organism evidence="6">
    <name type="scientific">Perkinsus marinus (strain ATCC 50983 / TXsc)</name>
    <dbReference type="NCBI Taxonomy" id="423536"/>
    <lineage>
        <taxon>Eukaryota</taxon>
        <taxon>Sar</taxon>
        <taxon>Alveolata</taxon>
        <taxon>Perkinsozoa</taxon>
        <taxon>Perkinsea</taxon>
        <taxon>Perkinsida</taxon>
        <taxon>Perkinsidae</taxon>
        <taxon>Perkinsus</taxon>
    </lineage>
</organism>
<dbReference type="InterPro" id="IPR039994">
    <property type="entry name" value="NO66-like"/>
</dbReference>
<accession>C5KSU0</accession>
<keyword evidence="3" id="KW-0560">Oxidoreductase</keyword>
<keyword evidence="3" id="KW-0804">Transcription</keyword>
<evidence type="ECO:0000256" key="2">
    <source>
        <dbReference type="ARBA" id="ARBA00023004"/>
    </source>
</evidence>
<name>C5KSU0_PERM5</name>
<sequence>MPWSTNEWISRLLSRNEIMVDVVRGGSAKDALILQCKGRKHWDVYDSSSSHPYPGEEVGKDMPIDNLGEPLYSVTLEEGDLLLIPRGVIHRARASQEQGSLHITVKIPSSDLSYGMMIQRGVGSLSPEYLESRLRERITKINSEQEAACKACMALPRPPGVICDNSLVRIAYDVKCELEEPTKERRCPTARFTRVTDEKLEVRIRPNDVCLLEGLTTAAPLAFVRVSELPCRDVFEKISVLSILYHKGCIELDESR</sequence>
<keyword evidence="6" id="KW-1185">Reference proteome</keyword>
<dbReference type="GeneID" id="9057337"/>
<dbReference type="RefSeq" id="XP_002780495.1">
    <property type="nucleotide sequence ID" value="XM_002780449.1"/>
</dbReference>
<evidence type="ECO:0000256" key="1">
    <source>
        <dbReference type="ARBA" id="ARBA00022723"/>
    </source>
</evidence>
<dbReference type="SUPFAM" id="SSF51197">
    <property type="entry name" value="Clavaminate synthase-like"/>
    <property type="match status" value="1"/>
</dbReference>
<dbReference type="PANTHER" id="PTHR13096:SF8">
    <property type="entry name" value="RIBOSOMAL OXYGENASE 1"/>
    <property type="match status" value="1"/>
</dbReference>
<evidence type="ECO:0000313" key="6">
    <source>
        <dbReference type="Proteomes" id="UP000007800"/>
    </source>
</evidence>
<gene>
    <name evidence="5" type="ORF">Pmar_PMAR001087</name>
</gene>
<evidence type="ECO:0000256" key="3">
    <source>
        <dbReference type="RuleBase" id="RU366061"/>
    </source>
</evidence>
<feature type="domain" description="JmjC" evidence="4">
    <location>
        <begin position="29"/>
        <end position="107"/>
    </location>
</feature>
<dbReference type="EC" id="1.14.11.-" evidence="3"/>
<dbReference type="GO" id="GO:0051864">
    <property type="term" value="F:histone H3K36 demethylase activity"/>
    <property type="evidence" value="ECO:0007669"/>
    <property type="project" value="TreeGrafter"/>
</dbReference>
<evidence type="ECO:0000259" key="4">
    <source>
        <dbReference type="Pfam" id="PF08007"/>
    </source>
</evidence>
<dbReference type="Gene3D" id="2.60.120.650">
    <property type="entry name" value="Cupin"/>
    <property type="match status" value="1"/>
</dbReference>
<keyword evidence="1 3" id="KW-0479">Metal-binding</keyword>
<evidence type="ECO:0000313" key="5">
    <source>
        <dbReference type="EMBL" id="EER12290.1"/>
    </source>
</evidence>
<keyword evidence="3" id="KW-0539">Nucleus</keyword>
<keyword evidence="2 3" id="KW-0408">Iron</keyword>
<dbReference type="OrthoDB" id="432643at2759"/>
<dbReference type="GO" id="GO:0005506">
    <property type="term" value="F:iron ion binding"/>
    <property type="evidence" value="ECO:0007669"/>
    <property type="project" value="UniProtKB-UniRule"/>
</dbReference>
<comment type="function">
    <text evidence="3">Oxygenase that can act as both a histone lysine demethylase and a ribosomal histidine hydroxylase.</text>
</comment>